<proteinExistence type="predicted"/>
<keyword evidence="2" id="KW-1185">Reference proteome</keyword>
<dbReference type="KEGG" id="dhe:111605244"/>
<evidence type="ECO:0000256" key="1">
    <source>
        <dbReference type="SAM" id="MobiDB-lite"/>
    </source>
</evidence>
<protein>
    <submittedName>
        <fullName evidence="3">Uncharacterized protein LOC111605244</fullName>
    </submittedName>
</protein>
<evidence type="ECO:0000313" key="3">
    <source>
        <dbReference type="RefSeq" id="XP_023179448.1"/>
    </source>
</evidence>
<dbReference type="OMA" id="NCCDVEV"/>
<feature type="region of interest" description="Disordered" evidence="1">
    <location>
        <begin position="217"/>
        <end position="246"/>
    </location>
</feature>
<dbReference type="OrthoDB" id="7860738at2759"/>
<organism evidence="2 3">
    <name type="scientific">Drosophila hydei</name>
    <name type="common">Fruit fly</name>
    <dbReference type="NCBI Taxonomy" id="7224"/>
    <lineage>
        <taxon>Eukaryota</taxon>
        <taxon>Metazoa</taxon>
        <taxon>Ecdysozoa</taxon>
        <taxon>Arthropoda</taxon>
        <taxon>Hexapoda</taxon>
        <taxon>Insecta</taxon>
        <taxon>Pterygota</taxon>
        <taxon>Neoptera</taxon>
        <taxon>Endopterygota</taxon>
        <taxon>Diptera</taxon>
        <taxon>Brachycera</taxon>
        <taxon>Muscomorpha</taxon>
        <taxon>Ephydroidea</taxon>
        <taxon>Drosophilidae</taxon>
        <taxon>Drosophila</taxon>
    </lineage>
</organism>
<dbReference type="RefSeq" id="XP_023179448.1">
    <property type="nucleotide sequence ID" value="XM_023323680.2"/>
</dbReference>
<dbReference type="Proteomes" id="UP000504633">
    <property type="component" value="Unplaced"/>
</dbReference>
<feature type="compositionally biased region" description="Basic residues" evidence="1">
    <location>
        <begin position="234"/>
        <end position="246"/>
    </location>
</feature>
<gene>
    <name evidence="3" type="primary">LOC111605244</name>
</gene>
<dbReference type="GeneID" id="111605244"/>
<evidence type="ECO:0000313" key="2">
    <source>
        <dbReference type="Proteomes" id="UP000504633"/>
    </source>
</evidence>
<sequence length="246" mass="27804">MAENSCDKWNERRHLKPTPRPICLESLNEKCPDVKSPEDIQREKNIVKAILKPVVPTRRVIDPKVLACPWPAKKPKCCNLRGAENAEHTNNFCSPKCAPSRALLHLEEWTKRPLQKPAYKHCVNLNNELLAGRAFPVKFRIRRNLHSCNICGKKSYLRDPITDNTNIVLISNCCDVEVYQRSYIDNWHRVPVLSITGNKSMKKKTIKDIVVVKAAKIAPPPPPPPAPLPEPKKPAAKGKGKKGKKK</sequence>
<feature type="compositionally biased region" description="Pro residues" evidence="1">
    <location>
        <begin position="218"/>
        <end position="229"/>
    </location>
</feature>
<accession>A0A6J1MR07</accession>
<reference evidence="3" key="1">
    <citation type="submission" date="2025-08" db="UniProtKB">
        <authorList>
            <consortium name="RefSeq"/>
        </authorList>
    </citation>
    <scope>IDENTIFICATION</scope>
    <source>
        <strain evidence="3">15085-1641.00</strain>
        <tissue evidence="3">Whole body</tissue>
    </source>
</reference>
<dbReference type="AlphaFoldDB" id="A0A6J1MR07"/>
<name>A0A6J1MR07_DROHY</name>